<proteinExistence type="predicted"/>
<evidence type="ECO:0000256" key="1">
    <source>
        <dbReference type="ARBA" id="ARBA00003660"/>
    </source>
</evidence>
<dbReference type="PANTHER" id="PTHR43833:SF5">
    <property type="entry name" value="TRK SYSTEM POTASSIUM UPTAKE PROTEIN TRKA"/>
    <property type="match status" value="1"/>
</dbReference>
<dbReference type="PROSITE" id="PS51201">
    <property type="entry name" value="RCK_N"/>
    <property type="match status" value="1"/>
</dbReference>
<keyword evidence="4" id="KW-0630">Potassium</keyword>
<evidence type="ECO:0000256" key="5">
    <source>
        <dbReference type="ARBA" id="ARBA00023027"/>
    </source>
</evidence>
<dbReference type="AlphaFoldDB" id="A0ABD5UYJ4"/>
<evidence type="ECO:0000259" key="8">
    <source>
        <dbReference type="PROSITE" id="PS51202"/>
    </source>
</evidence>
<dbReference type="EMBL" id="JBHSXL010000009">
    <property type="protein sequence ID" value="MFC6893227.1"/>
    <property type="molecule type" value="Genomic_DNA"/>
</dbReference>
<name>A0ABD5UYJ4_9EURY</name>
<evidence type="ECO:0000256" key="3">
    <source>
        <dbReference type="ARBA" id="ARBA00022538"/>
    </source>
</evidence>
<dbReference type="InterPro" id="IPR006036">
    <property type="entry name" value="K_uptake_TrkA"/>
</dbReference>
<dbReference type="SUPFAM" id="SSF51735">
    <property type="entry name" value="NAD(P)-binding Rossmann-fold domains"/>
    <property type="match status" value="1"/>
</dbReference>
<dbReference type="GO" id="GO:0034220">
    <property type="term" value="P:monoatomic ion transmembrane transport"/>
    <property type="evidence" value="ECO:0007669"/>
    <property type="project" value="UniProtKB-KW"/>
</dbReference>
<dbReference type="InterPro" id="IPR050721">
    <property type="entry name" value="Trk_Ktr_HKT_K-transport"/>
</dbReference>
<evidence type="ECO:0000256" key="4">
    <source>
        <dbReference type="ARBA" id="ARBA00022958"/>
    </source>
</evidence>
<keyword evidence="5" id="KW-0520">NAD</keyword>
<dbReference type="Proteomes" id="UP001596296">
    <property type="component" value="Unassembled WGS sequence"/>
</dbReference>
<accession>A0ABD5UYJ4</accession>
<dbReference type="Gene3D" id="3.40.50.720">
    <property type="entry name" value="NAD(P)-binding Rossmann-like Domain"/>
    <property type="match status" value="1"/>
</dbReference>
<dbReference type="InterPro" id="IPR036291">
    <property type="entry name" value="NAD(P)-bd_dom_sf"/>
</dbReference>
<evidence type="ECO:0000256" key="6">
    <source>
        <dbReference type="ARBA" id="ARBA00023065"/>
    </source>
</evidence>
<dbReference type="InterPro" id="IPR036721">
    <property type="entry name" value="RCK_C_sf"/>
</dbReference>
<feature type="domain" description="RCK C-terminal" evidence="8">
    <location>
        <begin position="135"/>
        <end position="217"/>
    </location>
</feature>
<organism evidence="9 10">
    <name type="scientific">Halopenitus salinus</name>
    <dbReference type="NCBI Taxonomy" id="1198295"/>
    <lineage>
        <taxon>Archaea</taxon>
        <taxon>Methanobacteriati</taxon>
        <taxon>Methanobacteriota</taxon>
        <taxon>Stenosarchaea group</taxon>
        <taxon>Halobacteria</taxon>
        <taxon>Halobacteriales</taxon>
        <taxon>Haloferacaceae</taxon>
        <taxon>Halopenitus</taxon>
    </lineage>
</organism>
<comment type="function">
    <text evidence="1">Part of a potassium transport system.</text>
</comment>
<dbReference type="PRINTS" id="PR00335">
    <property type="entry name" value="KUPTAKETRKA"/>
</dbReference>
<dbReference type="GO" id="GO:0006813">
    <property type="term" value="P:potassium ion transport"/>
    <property type="evidence" value="ECO:0007669"/>
    <property type="project" value="UniProtKB-KW"/>
</dbReference>
<sequence length="232" mass="24793">MRFVNIGWGRVGRRTARVLAEEGHTVVVVERDPETARLAREAGFEVVEGDGGREEVLEKAGIDSADAVGALTGDLNVNFAACMIAKHHGCRTVMRIDEDYREEIYRKYADEVDEIVHPERLGAIAAKNALLGGNIQAIADVAQHLQILLVTVTSESPMRGYTMSEVALPAASRILAFGKADGTLGIPLPDDTLEAGDRIAVLADHSVLDDVRQLLVGDIEPSTTAATAGGEP</sequence>
<keyword evidence="9" id="KW-0407">Ion channel</keyword>
<evidence type="ECO:0000259" key="7">
    <source>
        <dbReference type="PROSITE" id="PS51201"/>
    </source>
</evidence>
<keyword evidence="10" id="KW-1185">Reference proteome</keyword>
<keyword evidence="6" id="KW-0406">Ion transport</keyword>
<feature type="domain" description="RCK N-terminal" evidence="7">
    <location>
        <begin position="1"/>
        <end position="130"/>
    </location>
</feature>
<evidence type="ECO:0000256" key="2">
    <source>
        <dbReference type="ARBA" id="ARBA00022448"/>
    </source>
</evidence>
<dbReference type="InterPro" id="IPR006037">
    <property type="entry name" value="RCK_C"/>
</dbReference>
<dbReference type="Pfam" id="PF02254">
    <property type="entry name" value="TrkA_N"/>
    <property type="match status" value="1"/>
</dbReference>
<dbReference type="PANTHER" id="PTHR43833">
    <property type="entry name" value="POTASSIUM CHANNEL PROTEIN 2-RELATED-RELATED"/>
    <property type="match status" value="1"/>
</dbReference>
<evidence type="ECO:0000313" key="10">
    <source>
        <dbReference type="Proteomes" id="UP001596296"/>
    </source>
</evidence>
<dbReference type="InterPro" id="IPR003148">
    <property type="entry name" value="RCK_N"/>
</dbReference>
<protein>
    <submittedName>
        <fullName evidence="9">Potassium channel family protein</fullName>
    </submittedName>
</protein>
<dbReference type="Gene3D" id="3.30.70.1450">
    <property type="entry name" value="Regulator of K+ conductance, C-terminal domain"/>
    <property type="match status" value="1"/>
</dbReference>
<comment type="caution">
    <text evidence="9">The sequence shown here is derived from an EMBL/GenBank/DDBJ whole genome shotgun (WGS) entry which is preliminary data.</text>
</comment>
<dbReference type="PROSITE" id="PS51202">
    <property type="entry name" value="RCK_C"/>
    <property type="match status" value="1"/>
</dbReference>
<dbReference type="Pfam" id="PF02080">
    <property type="entry name" value="TrkA_C"/>
    <property type="match status" value="1"/>
</dbReference>
<dbReference type="RefSeq" id="WP_379744559.1">
    <property type="nucleotide sequence ID" value="NZ_JBHSVN010000001.1"/>
</dbReference>
<gene>
    <name evidence="9" type="ORF">ACFQE9_11525</name>
</gene>
<dbReference type="SUPFAM" id="SSF116726">
    <property type="entry name" value="TrkA C-terminal domain-like"/>
    <property type="match status" value="1"/>
</dbReference>
<keyword evidence="3" id="KW-0633">Potassium transport</keyword>
<reference evidence="9 10" key="1">
    <citation type="journal article" date="2019" name="Int. J. Syst. Evol. Microbiol.">
        <title>The Global Catalogue of Microorganisms (GCM) 10K type strain sequencing project: providing services to taxonomists for standard genome sequencing and annotation.</title>
        <authorList>
            <consortium name="The Broad Institute Genomics Platform"/>
            <consortium name="The Broad Institute Genome Sequencing Center for Infectious Disease"/>
            <person name="Wu L."/>
            <person name="Ma J."/>
        </authorList>
    </citation>
    <scope>NUCLEOTIDE SEQUENCE [LARGE SCALE GENOMIC DNA]</scope>
    <source>
        <strain evidence="9 10">SKJ47</strain>
    </source>
</reference>
<keyword evidence="2" id="KW-0813">Transport</keyword>
<evidence type="ECO:0000313" key="9">
    <source>
        <dbReference type="EMBL" id="MFC6893227.1"/>
    </source>
</evidence>